<accession>A0AAJ7WRW5</accession>
<evidence type="ECO:0000256" key="1">
    <source>
        <dbReference type="ARBA" id="ARBA00004141"/>
    </source>
</evidence>
<dbReference type="PRINTS" id="PR00783">
    <property type="entry name" value="MINTRINSICP"/>
</dbReference>
<evidence type="ECO:0000313" key="13">
    <source>
        <dbReference type="RefSeq" id="XP_032807547.1"/>
    </source>
</evidence>
<keyword evidence="4 10" id="KW-0812">Transmembrane</keyword>
<dbReference type="Gene3D" id="1.20.1080.10">
    <property type="entry name" value="Glycerol uptake facilitator protein"/>
    <property type="match status" value="1"/>
</dbReference>
<feature type="transmembrane region" description="Helical" evidence="11">
    <location>
        <begin position="195"/>
        <end position="216"/>
    </location>
</feature>
<dbReference type="NCBIfam" id="TIGR00861">
    <property type="entry name" value="MIP"/>
    <property type="match status" value="1"/>
</dbReference>
<dbReference type="GO" id="GO:0015250">
    <property type="term" value="F:water channel activity"/>
    <property type="evidence" value="ECO:0007669"/>
    <property type="project" value="TreeGrafter"/>
</dbReference>
<evidence type="ECO:0000313" key="12">
    <source>
        <dbReference type="Proteomes" id="UP001318040"/>
    </source>
</evidence>
<dbReference type="InterPro" id="IPR023271">
    <property type="entry name" value="Aquaporin-like"/>
</dbReference>
<dbReference type="InterPro" id="IPR022357">
    <property type="entry name" value="MIP_CS"/>
</dbReference>
<evidence type="ECO:0000256" key="3">
    <source>
        <dbReference type="ARBA" id="ARBA00022448"/>
    </source>
</evidence>
<keyword evidence="12" id="KW-1185">Reference proteome</keyword>
<feature type="transmembrane region" description="Helical" evidence="11">
    <location>
        <begin position="27"/>
        <end position="47"/>
    </location>
</feature>
<keyword evidence="3 10" id="KW-0813">Transport</keyword>
<proteinExistence type="inferred from homology"/>
<dbReference type="CDD" id="cd00333">
    <property type="entry name" value="MIP"/>
    <property type="match status" value="1"/>
</dbReference>
<dbReference type="Proteomes" id="UP001318040">
    <property type="component" value="Chromosome 1"/>
</dbReference>
<dbReference type="GO" id="GO:0015254">
    <property type="term" value="F:glycerol channel activity"/>
    <property type="evidence" value="ECO:0007669"/>
    <property type="project" value="TreeGrafter"/>
</dbReference>
<evidence type="ECO:0000256" key="7">
    <source>
        <dbReference type="ARBA" id="ARBA00033993"/>
    </source>
</evidence>
<dbReference type="InterPro" id="IPR050363">
    <property type="entry name" value="MIP/Aquaporin"/>
</dbReference>
<evidence type="ECO:0000256" key="6">
    <source>
        <dbReference type="ARBA" id="ARBA00023136"/>
    </source>
</evidence>
<dbReference type="KEGG" id="pmrn:116941057"/>
<evidence type="ECO:0000256" key="10">
    <source>
        <dbReference type="RuleBase" id="RU000477"/>
    </source>
</evidence>
<feature type="transmembrane region" description="Helical" evidence="11">
    <location>
        <begin position="59"/>
        <end position="79"/>
    </location>
</feature>
<dbReference type="GO" id="GO:0015204">
    <property type="term" value="F:urea transmembrane transporter activity"/>
    <property type="evidence" value="ECO:0007669"/>
    <property type="project" value="TreeGrafter"/>
</dbReference>
<evidence type="ECO:0000256" key="5">
    <source>
        <dbReference type="ARBA" id="ARBA00022989"/>
    </source>
</evidence>
<dbReference type="PRINTS" id="PR02019">
    <property type="entry name" value="AQUAPORIN7"/>
</dbReference>
<feature type="transmembrane region" description="Helical" evidence="11">
    <location>
        <begin position="244"/>
        <end position="266"/>
    </location>
</feature>
<keyword evidence="5 11" id="KW-1133">Transmembrane helix</keyword>
<dbReference type="PANTHER" id="PTHR43829:SF9">
    <property type="entry name" value="AQUAPORIN-9"/>
    <property type="match status" value="1"/>
</dbReference>
<comment type="catalytic activity">
    <reaction evidence="7">
        <text>urea(in) = urea(out)</text>
        <dbReference type="Rhea" id="RHEA:32799"/>
        <dbReference type="ChEBI" id="CHEBI:16199"/>
    </reaction>
</comment>
<dbReference type="PROSITE" id="PS00221">
    <property type="entry name" value="MIP"/>
    <property type="match status" value="1"/>
</dbReference>
<protein>
    <submittedName>
        <fullName evidence="13">Aquaporin-3-like</fullName>
    </submittedName>
</protein>
<dbReference type="AlphaFoldDB" id="A0AAJ7WRW5"/>
<comment type="similarity">
    <text evidence="2 10">Belongs to the MIP/aquaporin (TC 1.A.8) family.</text>
</comment>
<feature type="transmembrane region" description="Helical" evidence="11">
    <location>
        <begin position="100"/>
        <end position="125"/>
    </location>
</feature>
<comment type="subcellular location">
    <subcellularLocation>
        <location evidence="1">Membrane</location>
        <topology evidence="1">Multi-pass membrane protein</topology>
    </subcellularLocation>
</comment>
<dbReference type="Pfam" id="PF00230">
    <property type="entry name" value="MIP"/>
    <property type="match status" value="1"/>
</dbReference>
<reference evidence="13" key="1">
    <citation type="submission" date="2025-08" db="UniProtKB">
        <authorList>
            <consortium name="RefSeq"/>
        </authorList>
    </citation>
    <scope>IDENTIFICATION</scope>
    <source>
        <tissue evidence="13">Sperm</tissue>
    </source>
</reference>
<evidence type="ECO:0000256" key="8">
    <source>
        <dbReference type="ARBA" id="ARBA00034651"/>
    </source>
</evidence>
<keyword evidence="6 11" id="KW-0472">Membrane</keyword>
<evidence type="ECO:0000256" key="4">
    <source>
        <dbReference type="ARBA" id="ARBA00022692"/>
    </source>
</evidence>
<dbReference type="GeneID" id="116941057"/>
<dbReference type="RefSeq" id="XP_032807547.1">
    <property type="nucleotide sequence ID" value="XM_032951656.1"/>
</dbReference>
<dbReference type="InterPro" id="IPR000425">
    <property type="entry name" value="MIP"/>
</dbReference>
<gene>
    <name evidence="13" type="primary">LOC116941057</name>
</gene>
<evidence type="ECO:0000256" key="9">
    <source>
        <dbReference type="ARBA" id="ARBA00049405"/>
    </source>
</evidence>
<evidence type="ECO:0000256" key="2">
    <source>
        <dbReference type="ARBA" id="ARBA00006175"/>
    </source>
</evidence>
<dbReference type="PANTHER" id="PTHR43829">
    <property type="entry name" value="AQUAPORIN OR AQUAGLYCEROPORIN RELATED"/>
    <property type="match status" value="1"/>
</dbReference>
<dbReference type="FunFam" id="1.20.1080.10:FF:000005">
    <property type="entry name" value="Aquaporin 3"/>
    <property type="match status" value="1"/>
</dbReference>
<dbReference type="GO" id="GO:0016323">
    <property type="term" value="C:basolateral plasma membrane"/>
    <property type="evidence" value="ECO:0007669"/>
    <property type="project" value="TreeGrafter"/>
</dbReference>
<organism evidence="12 13">
    <name type="scientific">Petromyzon marinus</name>
    <name type="common">Sea lamprey</name>
    <dbReference type="NCBI Taxonomy" id="7757"/>
    <lineage>
        <taxon>Eukaryota</taxon>
        <taxon>Metazoa</taxon>
        <taxon>Chordata</taxon>
        <taxon>Craniata</taxon>
        <taxon>Vertebrata</taxon>
        <taxon>Cyclostomata</taxon>
        <taxon>Hyperoartia</taxon>
        <taxon>Petromyzontiformes</taxon>
        <taxon>Petromyzontidae</taxon>
        <taxon>Petromyzon</taxon>
    </lineage>
</organism>
<feature type="transmembrane region" description="Helical" evidence="11">
    <location>
        <begin position="163"/>
        <end position="183"/>
    </location>
</feature>
<evidence type="ECO:0000256" key="11">
    <source>
        <dbReference type="SAM" id="Phobius"/>
    </source>
</evidence>
<name>A0AAJ7WRW5_PETMA</name>
<comment type="catalytic activity">
    <reaction evidence="9">
        <text>glycerol(in) = glycerol(out)</text>
        <dbReference type="Rhea" id="RHEA:29675"/>
        <dbReference type="ChEBI" id="CHEBI:17754"/>
    </reaction>
</comment>
<comment type="catalytic activity">
    <reaction evidence="8">
        <text>H2O(in) = H2O(out)</text>
        <dbReference type="Rhea" id="RHEA:29667"/>
        <dbReference type="ChEBI" id="CHEBI:15377"/>
    </reaction>
</comment>
<sequence length="307" mass="32587">MCSPRHLHAPPRLAARIKASNPIVREALAEFLGTFVLIVFGCGSVAQVELSHHSAGETLTINLAFAFGVVMGAYLSWGISGAHLNPAVSFSMSLIGRFHWWKLPIFCLAQFLGAFTAAATVYGLYHEALMAFNGGNLTVTGPGATAAIFATYPSEHLSIAGGFLDQVLGTALLLLCVMALLDPKNNAVPRGLEPLLVGLVVLVIGLSMGFNAGYAINPARDLGPRVFTAMVGYGSEVFTMGPHWWWVPVVAPLVGGPLGTMCYIFFVDLHHPAPPELSTGKAKSLVTSDSEHAKANYAVVVKMEQQA</sequence>
<dbReference type="SUPFAM" id="SSF81338">
    <property type="entry name" value="Aquaporin-like"/>
    <property type="match status" value="1"/>
</dbReference>